<dbReference type="GO" id="GO:0009279">
    <property type="term" value="C:cell outer membrane"/>
    <property type="evidence" value="ECO:0007669"/>
    <property type="project" value="UniProtKB-SubCell"/>
</dbReference>
<dbReference type="Pfam" id="PF07980">
    <property type="entry name" value="SusD_RagB"/>
    <property type="match status" value="1"/>
</dbReference>
<dbReference type="InterPro" id="IPR033985">
    <property type="entry name" value="SusD-like_N"/>
</dbReference>
<evidence type="ECO:0000256" key="1">
    <source>
        <dbReference type="ARBA" id="ARBA00004442"/>
    </source>
</evidence>
<evidence type="ECO:0000256" key="3">
    <source>
        <dbReference type="ARBA" id="ARBA00022729"/>
    </source>
</evidence>
<keyword evidence="3 6" id="KW-0732">Signal</keyword>
<keyword evidence="10" id="KW-1185">Reference proteome</keyword>
<dbReference type="PROSITE" id="PS51257">
    <property type="entry name" value="PROKAR_LIPOPROTEIN"/>
    <property type="match status" value="1"/>
</dbReference>
<evidence type="ECO:0000256" key="6">
    <source>
        <dbReference type="SAM" id="SignalP"/>
    </source>
</evidence>
<dbReference type="Pfam" id="PF14322">
    <property type="entry name" value="SusD-like_3"/>
    <property type="match status" value="1"/>
</dbReference>
<keyword evidence="4" id="KW-0472">Membrane</keyword>
<dbReference type="Proteomes" id="UP000594042">
    <property type="component" value="Chromosome"/>
</dbReference>
<dbReference type="InterPro" id="IPR012944">
    <property type="entry name" value="SusD_RagB_dom"/>
</dbReference>
<feature type="signal peptide" evidence="6">
    <location>
        <begin position="1"/>
        <end position="23"/>
    </location>
</feature>
<dbReference type="SUPFAM" id="SSF48452">
    <property type="entry name" value="TPR-like"/>
    <property type="match status" value="1"/>
</dbReference>
<evidence type="ECO:0000256" key="4">
    <source>
        <dbReference type="ARBA" id="ARBA00023136"/>
    </source>
</evidence>
<dbReference type="KEGG" id="copr:Cop2CBH44_02060"/>
<comment type="subcellular location">
    <subcellularLocation>
        <location evidence="1">Cell outer membrane</location>
    </subcellularLocation>
</comment>
<keyword evidence="5" id="KW-0998">Cell outer membrane</keyword>
<dbReference type="Gene3D" id="1.25.40.390">
    <property type="match status" value="1"/>
</dbReference>
<proteinExistence type="inferred from homology"/>
<organism evidence="9 10">
    <name type="scientific">Coprobacter secundus subsp. similis</name>
    <dbReference type="NCBI Taxonomy" id="2751153"/>
    <lineage>
        <taxon>Bacteria</taxon>
        <taxon>Pseudomonadati</taxon>
        <taxon>Bacteroidota</taxon>
        <taxon>Bacteroidia</taxon>
        <taxon>Bacteroidales</taxon>
        <taxon>Barnesiellaceae</taxon>
        <taxon>Coprobacter</taxon>
    </lineage>
</organism>
<comment type="similarity">
    <text evidence="2">Belongs to the SusD family.</text>
</comment>
<evidence type="ECO:0000313" key="10">
    <source>
        <dbReference type="Proteomes" id="UP000594042"/>
    </source>
</evidence>
<evidence type="ECO:0000256" key="2">
    <source>
        <dbReference type="ARBA" id="ARBA00006275"/>
    </source>
</evidence>
<feature type="domain" description="SusD-like N-terminal" evidence="8">
    <location>
        <begin position="103"/>
        <end position="224"/>
    </location>
</feature>
<protein>
    <submittedName>
        <fullName evidence="9">Carbohydrate-binding protein</fullName>
    </submittedName>
</protein>
<dbReference type="InterPro" id="IPR011990">
    <property type="entry name" value="TPR-like_helical_dom_sf"/>
</dbReference>
<dbReference type="EMBL" id="AP023322">
    <property type="protein sequence ID" value="BCI61853.1"/>
    <property type="molecule type" value="Genomic_DNA"/>
</dbReference>
<accession>A0A7G1HS87</accession>
<evidence type="ECO:0000313" key="9">
    <source>
        <dbReference type="EMBL" id="BCI61853.1"/>
    </source>
</evidence>
<dbReference type="RefSeq" id="WP_021930388.1">
    <property type="nucleotide sequence ID" value="NZ_AP023322.1"/>
</dbReference>
<evidence type="ECO:0000256" key="5">
    <source>
        <dbReference type="ARBA" id="ARBA00023237"/>
    </source>
</evidence>
<reference evidence="10" key="1">
    <citation type="submission" date="2020-07" db="EMBL/GenBank/DDBJ databases">
        <title>Complete genome sequencing of Coprobacter sp. strain 2CBH44.</title>
        <authorList>
            <person name="Sakamoto M."/>
            <person name="Murakami T."/>
            <person name="Mori H."/>
        </authorList>
    </citation>
    <scope>NUCLEOTIDE SEQUENCE [LARGE SCALE GENOMIC DNA]</scope>
    <source>
        <strain evidence="10">2CBH44</strain>
    </source>
</reference>
<name>A0A7G1HS87_9BACT</name>
<sequence>MKRYRLSYIALAAWAVISFGCTSIEDYPDGRLEFDQIFENQKLLGGYLNSCYGAIGNNMGNNYTDNTFLASASDEAHDVGDVTNGVMSQWCNGFVSAFSNPLGTPEKWDYYEPIRKCNIIIARIATANMHLEDQRESYKGEAHGLRAFYYLQMIKNYGGVPIILDDPSAEGYDFSKLRRATFSECARQIISDCRISMENKTLGWHSGSSDSYRFRWSKAMSAAIMSQAALYAASPLNNDGTLDWDEAAQITKEALDLCLANGYSLYKAVPSGGFASLAYTPYDMYFMTAADVRGVEDPETIMTGRNKLTVWEHCGLPVTEGQVRAGSCPSQELVDSYETIDGEMPILGYEDEDHLRPIINPKAVLYDENNPFANRDPRLKASIYYNGAPFQVGGDTYVWTFEGGNCALSSTNRRNTRTGYYMRKFGNPTSNRANGNNDGYFRIFRLAELYLNYAEALNEAEASDIAPDAAVDAVNAVRDRVGMPDIPYGLAKDEFRKRLRNERRVEFAFEEQRFYDVRRWKILHETDRIVTGMRVTDEGKYERFVVSRRNAYTDKFLRFPIPGEEAIRLQVHTGLNFQNPGWE</sequence>
<feature type="domain" description="RagB/SusD" evidence="7">
    <location>
        <begin position="319"/>
        <end position="582"/>
    </location>
</feature>
<feature type="chain" id="PRO_5028843465" evidence="6">
    <location>
        <begin position="24"/>
        <end position="583"/>
    </location>
</feature>
<gene>
    <name evidence="9" type="ORF">Cop2CBH44_02060</name>
</gene>
<dbReference type="AlphaFoldDB" id="A0A7G1HS87"/>
<evidence type="ECO:0000259" key="7">
    <source>
        <dbReference type="Pfam" id="PF07980"/>
    </source>
</evidence>
<evidence type="ECO:0000259" key="8">
    <source>
        <dbReference type="Pfam" id="PF14322"/>
    </source>
</evidence>